<evidence type="ECO:0000313" key="2">
    <source>
        <dbReference type="EMBL" id="VGO21530.1"/>
    </source>
</evidence>
<proteinExistence type="predicted"/>
<dbReference type="Pfam" id="PF03130">
    <property type="entry name" value="HEAT_PBS"/>
    <property type="match status" value="1"/>
</dbReference>
<keyword evidence="3" id="KW-1185">Reference proteome</keyword>
<keyword evidence="1" id="KW-1133">Transmembrane helix</keyword>
<evidence type="ECO:0000256" key="1">
    <source>
        <dbReference type="SAM" id="Phobius"/>
    </source>
</evidence>
<evidence type="ECO:0000313" key="3">
    <source>
        <dbReference type="Proteomes" id="UP000346198"/>
    </source>
</evidence>
<dbReference type="Proteomes" id="UP000346198">
    <property type="component" value="Unassembled WGS sequence"/>
</dbReference>
<dbReference type="InterPro" id="IPR004155">
    <property type="entry name" value="PBS_lyase_HEAT"/>
</dbReference>
<dbReference type="AlphaFoldDB" id="A0A6C2UMM5"/>
<protein>
    <recommendedName>
        <fullName evidence="4">HEAT repeat domain-containing protein</fullName>
    </recommendedName>
</protein>
<dbReference type="InterPro" id="IPR016024">
    <property type="entry name" value="ARM-type_fold"/>
</dbReference>
<accession>A0A6C2UMM5</accession>
<dbReference type="Gene3D" id="1.25.10.10">
    <property type="entry name" value="Leucine-rich Repeat Variant"/>
    <property type="match status" value="1"/>
</dbReference>
<dbReference type="RefSeq" id="WP_136062981.1">
    <property type="nucleotide sequence ID" value="NZ_CAAHFH010000002.1"/>
</dbReference>
<dbReference type="EMBL" id="CAAHFH010000002">
    <property type="protein sequence ID" value="VGO21530.1"/>
    <property type="molecule type" value="Genomic_DNA"/>
</dbReference>
<keyword evidence="1" id="KW-0472">Membrane</keyword>
<reference evidence="2 3" key="1">
    <citation type="submission" date="2019-04" db="EMBL/GenBank/DDBJ databases">
        <authorList>
            <person name="Van Vliet M D."/>
        </authorList>
    </citation>
    <scope>NUCLEOTIDE SEQUENCE [LARGE SCALE GENOMIC DNA]</scope>
    <source>
        <strain evidence="2 3">F21</strain>
    </source>
</reference>
<feature type="transmembrane region" description="Helical" evidence="1">
    <location>
        <begin position="9"/>
        <end position="30"/>
    </location>
</feature>
<organism evidence="2 3">
    <name type="scientific">Pontiella sulfatireligans</name>
    <dbReference type="NCBI Taxonomy" id="2750658"/>
    <lineage>
        <taxon>Bacteria</taxon>
        <taxon>Pseudomonadati</taxon>
        <taxon>Kiritimatiellota</taxon>
        <taxon>Kiritimatiellia</taxon>
        <taxon>Kiritimatiellales</taxon>
        <taxon>Pontiellaceae</taxon>
        <taxon>Pontiella</taxon>
    </lineage>
</organism>
<dbReference type="InterPro" id="IPR011989">
    <property type="entry name" value="ARM-like"/>
</dbReference>
<name>A0A6C2UMM5_9BACT</name>
<keyword evidence="1" id="KW-0812">Transmembrane</keyword>
<gene>
    <name evidence="2" type="ORF">SCARR_03604</name>
</gene>
<evidence type="ECO:0008006" key="4">
    <source>
        <dbReference type="Google" id="ProtNLM"/>
    </source>
</evidence>
<dbReference type="SUPFAM" id="SSF48371">
    <property type="entry name" value="ARM repeat"/>
    <property type="match status" value="1"/>
</dbReference>
<sequence length="129" mass="14787">MTTDRKFKIAMLIMALTVAVLYGFGCRLIFTQVQQVAREAQASYGGEPVPALIALVEDEQALFEKRNTAIWALGQICDKRALPALQRLETSEIQHPPYDSTSYIVQYSIKKARKQINGFTVTRWMYRWL</sequence>